<feature type="transmembrane region" description="Helical" evidence="5">
    <location>
        <begin position="38"/>
        <end position="55"/>
    </location>
</feature>
<comment type="subcellular location">
    <subcellularLocation>
        <location evidence="1">Membrane</location>
        <topology evidence="1">Multi-pass membrane protein</topology>
    </subcellularLocation>
</comment>
<evidence type="ECO:0000256" key="4">
    <source>
        <dbReference type="ARBA" id="ARBA00023136"/>
    </source>
</evidence>
<name>A0ABP9S7Z8_9GAMM</name>
<accession>A0ABP9S7Z8</accession>
<dbReference type="Pfam" id="PF07298">
    <property type="entry name" value="NnrU"/>
    <property type="match status" value="1"/>
</dbReference>
<sequence length="186" mass="20567">MVELALGLLLFFLPHLMVGQAPMVRLRQRLGAKGYRGVFSLVVLLGLVLIVVGMGRVDDVRLYQPPAWSQHLAPLLMLLACYLLLLSQLGGAISRQTAHPMSLAVLLWALAHLGANGGLSGTLLFATFALYSLLAIWRQYLRGVRPRLRPGRLGRHHEIWLALFTLALFLSLLLLHPHLFGGRSLV</sequence>
<organism evidence="7 8">
    <name type="scientific">Ferrimonas gelatinilytica</name>
    <dbReference type="NCBI Taxonomy" id="1255257"/>
    <lineage>
        <taxon>Bacteria</taxon>
        <taxon>Pseudomonadati</taxon>
        <taxon>Pseudomonadota</taxon>
        <taxon>Gammaproteobacteria</taxon>
        <taxon>Alteromonadales</taxon>
        <taxon>Ferrimonadaceae</taxon>
        <taxon>Ferrimonas</taxon>
    </lineage>
</organism>
<feature type="transmembrane region" description="Helical" evidence="5">
    <location>
        <begin position="159"/>
        <end position="180"/>
    </location>
</feature>
<evidence type="ECO:0000313" key="8">
    <source>
        <dbReference type="Proteomes" id="UP001501600"/>
    </source>
</evidence>
<dbReference type="InterPro" id="IPR009915">
    <property type="entry name" value="NnrU_dom"/>
</dbReference>
<keyword evidence="3 5" id="KW-1133">Transmembrane helix</keyword>
<protein>
    <recommendedName>
        <fullName evidence="6">NnrU domain-containing protein</fullName>
    </recommendedName>
</protein>
<evidence type="ECO:0000256" key="5">
    <source>
        <dbReference type="SAM" id="Phobius"/>
    </source>
</evidence>
<evidence type="ECO:0000256" key="1">
    <source>
        <dbReference type="ARBA" id="ARBA00004141"/>
    </source>
</evidence>
<evidence type="ECO:0000256" key="2">
    <source>
        <dbReference type="ARBA" id="ARBA00022692"/>
    </source>
</evidence>
<keyword evidence="2 5" id="KW-0812">Transmembrane</keyword>
<proteinExistence type="predicted"/>
<comment type="caution">
    <text evidence="7">The sequence shown here is derived from an EMBL/GenBank/DDBJ whole genome shotgun (WGS) entry which is preliminary data.</text>
</comment>
<keyword evidence="4 5" id="KW-0472">Membrane</keyword>
<feature type="transmembrane region" description="Helical" evidence="5">
    <location>
        <begin position="67"/>
        <end position="86"/>
    </location>
</feature>
<reference evidence="8" key="1">
    <citation type="journal article" date="2019" name="Int. J. Syst. Evol. Microbiol.">
        <title>The Global Catalogue of Microorganisms (GCM) 10K type strain sequencing project: providing services to taxonomists for standard genome sequencing and annotation.</title>
        <authorList>
            <consortium name="The Broad Institute Genomics Platform"/>
            <consortium name="The Broad Institute Genome Sequencing Center for Infectious Disease"/>
            <person name="Wu L."/>
            <person name="Ma J."/>
        </authorList>
    </citation>
    <scope>NUCLEOTIDE SEQUENCE [LARGE SCALE GENOMIC DNA]</scope>
    <source>
        <strain evidence="8">JCM 18720</strain>
    </source>
</reference>
<dbReference type="Proteomes" id="UP001501600">
    <property type="component" value="Unassembled WGS sequence"/>
</dbReference>
<dbReference type="EMBL" id="BAABLF010000014">
    <property type="protein sequence ID" value="GAA5192601.1"/>
    <property type="molecule type" value="Genomic_DNA"/>
</dbReference>
<evidence type="ECO:0000256" key="3">
    <source>
        <dbReference type="ARBA" id="ARBA00022989"/>
    </source>
</evidence>
<dbReference type="RefSeq" id="WP_345317130.1">
    <property type="nucleotide sequence ID" value="NZ_BAABLF010000014.1"/>
</dbReference>
<evidence type="ECO:0000259" key="6">
    <source>
        <dbReference type="Pfam" id="PF07298"/>
    </source>
</evidence>
<gene>
    <name evidence="7" type="ORF">GCM10025772_22140</name>
</gene>
<feature type="transmembrane region" description="Helical" evidence="5">
    <location>
        <begin position="6"/>
        <end position="26"/>
    </location>
</feature>
<feature type="transmembrane region" description="Helical" evidence="5">
    <location>
        <begin position="121"/>
        <end position="138"/>
    </location>
</feature>
<evidence type="ECO:0000313" key="7">
    <source>
        <dbReference type="EMBL" id="GAA5192601.1"/>
    </source>
</evidence>
<keyword evidence="8" id="KW-1185">Reference proteome</keyword>
<feature type="domain" description="NnrU" evidence="6">
    <location>
        <begin position="4"/>
        <end position="181"/>
    </location>
</feature>